<dbReference type="Proteomes" id="UP000682733">
    <property type="component" value="Unassembled WGS sequence"/>
</dbReference>
<accession>A0A814HNA3</accession>
<evidence type="ECO:0000313" key="5">
    <source>
        <dbReference type="Proteomes" id="UP000663829"/>
    </source>
</evidence>
<dbReference type="Proteomes" id="UP000681722">
    <property type="component" value="Unassembled WGS sequence"/>
</dbReference>
<proteinExistence type="predicted"/>
<reference evidence="1" key="1">
    <citation type="submission" date="2021-02" db="EMBL/GenBank/DDBJ databases">
        <authorList>
            <person name="Nowell W R."/>
        </authorList>
    </citation>
    <scope>NUCLEOTIDE SEQUENCE</scope>
</reference>
<dbReference type="Proteomes" id="UP000663829">
    <property type="component" value="Unassembled WGS sequence"/>
</dbReference>
<dbReference type="EMBL" id="CAJNOK010015197">
    <property type="protein sequence ID" value="CAF1220521.1"/>
    <property type="molecule type" value="Genomic_DNA"/>
</dbReference>
<dbReference type="EMBL" id="CAJOBC010003424">
    <property type="protein sequence ID" value="CAF3783080.1"/>
    <property type="molecule type" value="Genomic_DNA"/>
</dbReference>
<protein>
    <submittedName>
        <fullName evidence="1">Uncharacterized protein</fullName>
    </submittedName>
</protein>
<dbReference type="OrthoDB" id="10014637at2759"/>
<dbReference type="Proteomes" id="UP000677228">
    <property type="component" value="Unassembled WGS sequence"/>
</dbReference>
<gene>
    <name evidence="1" type="ORF">GPM918_LOCUS14302</name>
    <name evidence="2" type="ORF">OVA965_LOCUS24894</name>
    <name evidence="3" type="ORF">SRO942_LOCUS14302</name>
    <name evidence="4" type="ORF">TMI583_LOCUS25616</name>
</gene>
<evidence type="ECO:0000313" key="3">
    <source>
        <dbReference type="EMBL" id="CAF3783080.1"/>
    </source>
</evidence>
<evidence type="ECO:0000313" key="2">
    <source>
        <dbReference type="EMBL" id="CAF1220521.1"/>
    </source>
</evidence>
<name>A0A814HNA3_9BILA</name>
<keyword evidence="5" id="KW-1185">Reference proteome</keyword>
<evidence type="ECO:0000313" key="1">
    <source>
        <dbReference type="EMBL" id="CAF1011726.1"/>
    </source>
</evidence>
<sequence>MSTNTDDLNLNMIRNRRDIALQALFESRQETRQAKIDQFQSDIRRLSLDELPSQDVLDEKERQSSASIDSLEKLDIRKDVVLDIETCLKDLNDQAQLLGIKRTATVIADEEGQQCGHNNKTAADGKNDSDKMLKQTTTAARLAVVLIMKGLMWAAIHLSQGGKMFTNLSSAIAYLRQNHKKLQVPNHLLLEWEKNIYLFDLFIADESIYCNHKKATDLYNICAETYDWINIYFTLYKDQPELLASSVK</sequence>
<organism evidence="1 5">
    <name type="scientific">Didymodactylos carnosus</name>
    <dbReference type="NCBI Taxonomy" id="1234261"/>
    <lineage>
        <taxon>Eukaryota</taxon>
        <taxon>Metazoa</taxon>
        <taxon>Spiralia</taxon>
        <taxon>Gnathifera</taxon>
        <taxon>Rotifera</taxon>
        <taxon>Eurotatoria</taxon>
        <taxon>Bdelloidea</taxon>
        <taxon>Philodinida</taxon>
        <taxon>Philodinidae</taxon>
        <taxon>Didymodactylos</taxon>
    </lineage>
</organism>
<dbReference type="EMBL" id="CAJNOQ010003424">
    <property type="protein sequence ID" value="CAF1011726.1"/>
    <property type="molecule type" value="Genomic_DNA"/>
</dbReference>
<dbReference type="AlphaFoldDB" id="A0A814HNA3"/>
<evidence type="ECO:0000313" key="4">
    <source>
        <dbReference type="EMBL" id="CAF4028539.1"/>
    </source>
</evidence>
<comment type="caution">
    <text evidence="1">The sequence shown here is derived from an EMBL/GenBank/DDBJ whole genome shotgun (WGS) entry which is preliminary data.</text>
</comment>
<dbReference type="EMBL" id="CAJOBA010036734">
    <property type="protein sequence ID" value="CAF4028539.1"/>
    <property type="molecule type" value="Genomic_DNA"/>
</dbReference>